<evidence type="ECO:0000256" key="4">
    <source>
        <dbReference type="ARBA" id="ARBA00022989"/>
    </source>
</evidence>
<keyword evidence="5 6" id="KW-0472">Membrane</keyword>
<comment type="similarity">
    <text evidence="2">Belongs to the YIP1 family.</text>
</comment>
<evidence type="ECO:0000313" key="8">
    <source>
        <dbReference type="Proteomes" id="UP001281761"/>
    </source>
</evidence>
<gene>
    <name evidence="7" type="ORF">BLNAU_15534</name>
</gene>
<feature type="transmembrane region" description="Helical" evidence="6">
    <location>
        <begin position="157"/>
        <end position="180"/>
    </location>
</feature>
<dbReference type="PANTHER" id="PTHR21236:SF2">
    <property type="entry name" value="PROTEIN YIPF"/>
    <property type="match status" value="1"/>
</dbReference>
<keyword evidence="3 6" id="KW-0812">Transmembrane</keyword>
<evidence type="ECO:0000256" key="5">
    <source>
        <dbReference type="ARBA" id="ARBA00023136"/>
    </source>
</evidence>
<proteinExistence type="inferred from homology"/>
<feature type="transmembrane region" description="Helical" evidence="6">
    <location>
        <begin position="99"/>
        <end position="116"/>
    </location>
</feature>
<reference evidence="7 8" key="1">
    <citation type="journal article" date="2022" name="bioRxiv">
        <title>Genomics of Preaxostyla Flagellates Illuminates Evolutionary Transitions and the Path Towards Mitochondrial Loss.</title>
        <authorList>
            <person name="Novak L.V.F."/>
            <person name="Treitli S.C."/>
            <person name="Pyrih J."/>
            <person name="Halakuc P."/>
            <person name="Pipaliya S.V."/>
            <person name="Vacek V."/>
            <person name="Brzon O."/>
            <person name="Soukal P."/>
            <person name="Eme L."/>
            <person name="Dacks J.B."/>
            <person name="Karnkowska A."/>
            <person name="Elias M."/>
            <person name="Hampl V."/>
        </authorList>
    </citation>
    <scope>NUCLEOTIDE SEQUENCE [LARGE SCALE GENOMIC DNA]</scope>
    <source>
        <strain evidence="7">NAU3</strain>
        <tissue evidence="7">Gut</tissue>
    </source>
</reference>
<sequence>MTYQFPNVPFENSDPYAGMYQQTPQYTQQLQLHDEAPDPPLMEELGIEPDKFLRRFLSIINPFGKPDTDAWAEGDLTGFVVFIVVFCFLILVKGKHEIGYIMGFSIIGSFLVYFLLNMMAPADSLTSYKVISVLGFSLLPLLILALFSLVINLKGVVGVLITIVLAVWCSFAATNILVAMMGYYDIRYLVGYPLFLFFMTFAINALY</sequence>
<accession>A0ABQ9XAJ4</accession>
<evidence type="ECO:0000256" key="3">
    <source>
        <dbReference type="ARBA" id="ARBA00022692"/>
    </source>
</evidence>
<dbReference type="EMBL" id="JARBJD010000154">
    <property type="protein sequence ID" value="KAK2949552.1"/>
    <property type="molecule type" value="Genomic_DNA"/>
</dbReference>
<evidence type="ECO:0000256" key="2">
    <source>
        <dbReference type="ARBA" id="ARBA00010596"/>
    </source>
</evidence>
<comment type="caution">
    <text evidence="7">The sequence shown here is derived from an EMBL/GenBank/DDBJ whole genome shotgun (WGS) entry which is preliminary data.</text>
</comment>
<dbReference type="PANTHER" id="PTHR21236">
    <property type="entry name" value="GOLGI MEMBRANE PROTEIN YIP1"/>
    <property type="match status" value="1"/>
</dbReference>
<keyword evidence="4 6" id="KW-1133">Transmembrane helix</keyword>
<evidence type="ECO:0000313" key="7">
    <source>
        <dbReference type="EMBL" id="KAK2949552.1"/>
    </source>
</evidence>
<protein>
    <submittedName>
        <fullName evidence="7">YIPF5 like protein</fullName>
    </submittedName>
</protein>
<feature type="transmembrane region" description="Helical" evidence="6">
    <location>
        <begin position="76"/>
        <end position="92"/>
    </location>
</feature>
<dbReference type="InterPro" id="IPR045231">
    <property type="entry name" value="Yip1/4-like"/>
</dbReference>
<dbReference type="Proteomes" id="UP001281761">
    <property type="component" value="Unassembled WGS sequence"/>
</dbReference>
<comment type="subcellular location">
    <subcellularLocation>
        <location evidence="1">Membrane</location>
        <topology evidence="1">Multi-pass membrane protein</topology>
    </subcellularLocation>
</comment>
<name>A0ABQ9XAJ4_9EUKA</name>
<feature type="transmembrane region" description="Helical" evidence="6">
    <location>
        <begin position="186"/>
        <end position="206"/>
    </location>
</feature>
<evidence type="ECO:0000256" key="1">
    <source>
        <dbReference type="ARBA" id="ARBA00004141"/>
    </source>
</evidence>
<feature type="transmembrane region" description="Helical" evidence="6">
    <location>
        <begin position="128"/>
        <end position="150"/>
    </location>
</feature>
<evidence type="ECO:0000256" key="6">
    <source>
        <dbReference type="SAM" id="Phobius"/>
    </source>
</evidence>
<organism evidence="7 8">
    <name type="scientific">Blattamonas nauphoetae</name>
    <dbReference type="NCBI Taxonomy" id="2049346"/>
    <lineage>
        <taxon>Eukaryota</taxon>
        <taxon>Metamonada</taxon>
        <taxon>Preaxostyla</taxon>
        <taxon>Oxymonadida</taxon>
        <taxon>Blattamonas</taxon>
    </lineage>
</organism>
<keyword evidence="8" id="KW-1185">Reference proteome</keyword>